<evidence type="ECO:0000313" key="2">
    <source>
        <dbReference type="EMBL" id="SPC23558.1"/>
    </source>
</evidence>
<evidence type="ECO:0000313" key="1">
    <source>
        <dbReference type="EMBL" id="SPC10084.1"/>
    </source>
</evidence>
<geneLocation type="plasmid" evidence="3">
    <name>co2235_mp</name>
</geneLocation>
<evidence type="ECO:0000313" key="3">
    <source>
        <dbReference type="Proteomes" id="UP000256862"/>
    </source>
</evidence>
<dbReference type="EMBL" id="OGUS01000142">
    <property type="protein sequence ID" value="SPC23558.1"/>
    <property type="molecule type" value="Genomic_DNA"/>
</dbReference>
<dbReference type="Proteomes" id="UP000256862">
    <property type="component" value="Plasmid CO2235_mp"/>
</dbReference>
<name>A0A375GLB2_9BURK</name>
<gene>
    <name evidence="2" type="ORF">CO2235_MP70229</name>
    <name evidence="1" type="ORF">CO2235_U880012</name>
</gene>
<comment type="caution">
    <text evidence="1">The sequence shown here is derived from an EMBL/GenBank/DDBJ whole genome shotgun (WGS) entry which is preliminary data.</text>
</comment>
<protein>
    <submittedName>
        <fullName evidence="1">Uncharacterized protein</fullName>
    </submittedName>
</protein>
<dbReference type="AlphaFoldDB" id="A0A375GLB2"/>
<reference evidence="3" key="2">
    <citation type="submission" date="2018-01" db="EMBL/GenBank/DDBJ databases">
        <authorList>
            <person name="Gaut B.S."/>
            <person name="Morton B.R."/>
            <person name="Clegg M.T."/>
            <person name="Duvall M.R."/>
        </authorList>
    </citation>
    <scope>NUCLEOTIDE SEQUENCE [LARGE SCALE GENOMIC DNA]</scope>
</reference>
<organism evidence="1 3">
    <name type="scientific">Cupriavidus oxalaticus</name>
    <dbReference type="NCBI Taxonomy" id="96344"/>
    <lineage>
        <taxon>Bacteria</taxon>
        <taxon>Pseudomonadati</taxon>
        <taxon>Pseudomonadota</taxon>
        <taxon>Betaproteobacteria</taxon>
        <taxon>Burkholderiales</taxon>
        <taxon>Burkholderiaceae</taxon>
        <taxon>Cupriavidus</taxon>
    </lineage>
</organism>
<accession>A0A375GLB2</accession>
<proteinExistence type="predicted"/>
<dbReference type="EMBL" id="OGUS01000096">
    <property type="protein sequence ID" value="SPC10084.1"/>
    <property type="molecule type" value="Genomic_DNA"/>
</dbReference>
<sequence length="32" mass="3329">MPPPLELLLSIASVAQVSLLSLFLGHPEPSDG</sequence>
<reference evidence="1 3" key="1">
    <citation type="submission" date="2018-01" db="EMBL/GenBank/DDBJ databases">
        <authorList>
            <person name="Clerissi C."/>
        </authorList>
    </citation>
    <scope>NUCLEOTIDE SEQUENCE</scope>
    <source>
        <strain evidence="1">Cupriavidus oxalaticus LMG 2235</strain>
        <plasmid evidence="3">co2235_mp</plasmid>
    </source>
</reference>